<evidence type="ECO:0000313" key="11">
    <source>
        <dbReference type="EMBL" id="AEW04644.1"/>
    </source>
</evidence>
<dbReference type="Gene3D" id="3.40.50.150">
    <property type="entry name" value="Vaccinia Virus protein VP39"/>
    <property type="match status" value="1"/>
</dbReference>
<evidence type="ECO:0000256" key="3">
    <source>
        <dbReference type="ARBA" id="ARBA00022679"/>
    </source>
</evidence>
<sequence length="351" mass="39402">MPMSTVATYRVFIGDVREQLRLLPTASVHCVITSPPYWNLRQYLPSDHPAKAQEIGQESTPQEYVHHLVEVFREIRRVLRPDGTVWLNLADTYSRGTRVQASSDTQRGRGSRMHGAVTDAGGYGGVGFPDRPAKNLLGIPWRVALVLQDDGWILRSDIIWSKVNPLPESVTDRPTRSHEYIFLLVQNPRYYYNAAAIAEPVRVGDNGSYFDRGKTGAVHPHQGRDQRSKERRRHDAFGGNKYHALHHGEPGVFTGADTRNRRDVWIIPTQPYTGTHYAAWPERLVELMILAGCPEGGVVLDPFAGSGTTLAVANRLGRHAIGIEINPEYVSLIHQRCQQSGFVWASDVERQ</sequence>
<keyword evidence="4" id="KW-0949">S-adenosyl-L-methionine</keyword>
<evidence type="ECO:0000256" key="1">
    <source>
        <dbReference type="ARBA" id="ARBA00010203"/>
    </source>
</evidence>
<dbReference type="HOGENOM" id="CLU_024927_2_0_9"/>
<dbReference type="STRING" id="679936.Sulac_1144"/>
<reference evidence="11 12" key="2">
    <citation type="journal article" date="2012" name="Stand. Genomic Sci.">
        <title>Complete genome sequence of the moderately thermophilic mineral-sulfide-oxidizing firmicute Sulfobacillus acidophilus type strain (NAL(T)).</title>
        <authorList>
            <person name="Anderson I."/>
            <person name="Chertkov O."/>
            <person name="Chen A."/>
            <person name="Saunders E."/>
            <person name="Lapidus A."/>
            <person name="Nolan M."/>
            <person name="Lucas S."/>
            <person name="Hammon N."/>
            <person name="Deshpande S."/>
            <person name="Cheng J.F."/>
            <person name="Han C."/>
            <person name="Tapia R."/>
            <person name="Goodwin L.A."/>
            <person name="Pitluck S."/>
            <person name="Liolios K."/>
            <person name="Pagani I."/>
            <person name="Ivanova N."/>
            <person name="Mikhailova N."/>
            <person name="Pati A."/>
            <person name="Palaniappan K."/>
            <person name="Land M."/>
            <person name="Pan C."/>
            <person name="Rohde M."/>
            <person name="Pukall R."/>
            <person name="Goker M."/>
            <person name="Detter J.C."/>
            <person name="Woyke T."/>
            <person name="Bristow J."/>
            <person name="Eisen J.A."/>
            <person name="Markowitz V."/>
            <person name="Hugenholtz P."/>
            <person name="Kyrpides N.C."/>
            <person name="Klenk H.P."/>
            <person name="Mavromatis K."/>
        </authorList>
    </citation>
    <scope>NUCLEOTIDE SEQUENCE [LARGE SCALE GENOMIC DNA]</scope>
    <source>
        <strain evidence="12">ATCC 700253 / DSM 10332 / NAL</strain>
    </source>
</reference>
<dbReference type="PRINTS" id="PR00508">
    <property type="entry name" value="S21N4MTFRASE"/>
</dbReference>
<feature type="compositionally biased region" description="Basic and acidic residues" evidence="9">
    <location>
        <begin position="222"/>
        <end position="233"/>
    </location>
</feature>
<dbReference type="AlphaFoldDB" id="G8TUJ7"/>
<dbReference type="KEGG" id="sap:Sulac_1144"/>
<gene>
    <name evidence="11" type="ordered locus">Sulac_1144</name>
</gene>
<evidence type="ECO:0000256" key="5">
    <source>
        <dbReference type="ARBA" id="ARBA00022747"/>
    </source>
</evidence>
<name>G8TUJ7_SULAD</name>
<keyword evidence="2 11" id="KW-0489">Methyltransferase</keyword>
<dbReference type="SUPFAM" id="SSF53335">
    <property type="entry name" value="S-adenosyl-L-methionine-dependent methyltransferases"/>
    <property type="match status" value="1"/>
</dbReference>
<dbReference type="PANTHER" id="PTHR13370:SF3">
    <property type="entry name" value="TRNA (GUANINE(10)-N2)-METHYLTRANSFERASE HOMOLOG"/>
    <property type="match status" value="1"/>
</dbReference>
<evidence type="ECO:0000256" key="8">
    <source>
        <dbReference type="RuleBase" id="RU362026"/>
    </source>
</evidence>
<comment type="catalytic activity">
    <reaction evidence="7">
        <text>a 2'-deoxycytidine in DNA + S-adenosyl-L-methionine = an N(4)-methyl-2'-deoxycytidine in DNA + S-adenosyl-L-homocysteine + H(+)</text>
        <dbReference type="Rhea" id="RHEA:16857"/>
        <dbReference type="Rhea" id="RHEA-COMP:11369"/>
        <dbReference type="Rhea" id="RHEA-COMP:13674"/>
        <dbReference type="ChEBI" id="CHEBI:15378"/>
        <dbReference type="ChEBI" id="CHEBI:57856"/>
        <dbReference type="ChEBI" id="CHEBI:59789"/>
        <dbReference type="ChEBI" id="CHEBI:85452"/>
        <dbReference type="ChEBI" id="CHEBI:137933"/>
        <dbReference type="EC" id="2.1.1.113"/>
    </reaction>
</comment>
<dbReference type="PROSITE" id="PS00093">
    <property type="entry name" value="N4_MTASE"/>
    <property type="match status" value="1"/>
</dbReference>
<dbReference type="EMBL" id="CP003179">
    <property type="protein sequence ID" value="AEW04644.1"/>
    <property type="molecule type" value="Genomic_DNA"/>
</dbReference>
<organism evidence="11 12">
    <name type="scientific">Sulfobacillus acidophilus (strain ATCC 700253 / DSM 10332 / NAL)</name>
    <dbReference type="NCBI Taxonomy" id="679936"/>
    <lineage>
        <taxon>Bacteria</taxon>
        <taxon>Bacillati</taxon>
        <taxon>Bacillota</taxon>
        <taxon>Clostridia</taxon>
        <taxon>Eubacteriales</taxon>
        <taxon>Clostridiales Family XVII. Incertae Sedis</taxon>
        <taxon>Sulfobacillus</taxon>
    </lineage>
</organism>
<keyword evidence="3" id="KW-0808">Transferase</keyword>
<dbReference type="InterPro" id="IPR017985">
    <property type="entry name" value="MeTrfase_CN4_CS"/>
</dbReference>
<dbReference type="PATRIC" id="fig|679936.5.peg.1203"/>
<dbReference type="Pfam" id="PF01555">
    <property type="entry name" value="N6_N4_Mtase"/>
    <property type="match status" value="1"/>
</dbReference>
<dbReference type="GO" id="GO:0009307">
    <property type="term" value="P:DNA restriction-modification system"/>
    <property type="evidence" value="ECO:0007669"/>
    <property type="project" value="UniProtKB-KW"/>
</dbReference>
<keyword evidence="6" id="KW-0238">DNA-binding</keyword>
<evidence type="ECO:0000313" key="12">
    <source>
        <dbReference type="Proteomes" id="UP000005439"/>
    </source>
</evidence>
<dbReference type="GO" id="GO:0032259">
    <property type="term" value="P:methylation"/>
    <property type="evidence" value="ECO:0007669"/>
    <property type="project" value="UniProtKB-KW"/>
</dbReference>
<dbReference type="GO" id="GO:0008170">
    <property type="term" value="F:N-methyltransferase activity"/>
    <property type="evidence" value="ECO:0007669"/>
    <property type="project" value="InterPro"/>
</dbReference>
<dbReference type="GO" id="GO:0015667">
    <property type="term" value="F:site-specific DNA-methyltransferase (cytosine-N4-specific) activity"/>
    <property type="evidence" value="ECO:0007669"/>
    <property type="project" value="UniProtKB-EC"/>
</dbReference>
<accession>G8TUJ7</accession>
<feature type="region of interest" description="Disordered" evidence="9">
    <location>
        <begin position="212"/>
        <end position="233"/>
    </location>
</feature>
<dbReference type="GO" id="GO:0005737">
    <property type="term" value="C:cytoplasm"/>
    <property type="evidence" value="ECO:0007669"/>
    <property type="project" value="TreeGrafter"/>
</dbReference>
<reference evidence="12" key="1">
    <citation type="submission" date="2011-12" db="EMBL/GenBank/DDBJ databases">
        <title>The complete genome of chromosome of Sulfobacillus acidophilus DSM 10332.</title>
        <authorList>
            <person name="Lucas S."/>
            <person name="Han J."/>
            <person name="Lapidus A."/>
            <person name="Bruce D."/>
            <person name="Goodwin L."/>
            <person name="Pitluck S."/>
            <person name="Peters L."/>
            <person name="Kyrpides N."/>
            <person name="Mavromatis K."/>
            <person name="Ivanova N."/>
            <person name="Mikhailova N."/>
            <person name="Chertkov O."/>
            <person name="Saunders E."/>
            <person name="Detter J.C."/>
            <person name="Tapia R."/>
            <person name="Han C."/>
            <person name="Land M."/>
            <person name="Hauser L."/>
            <person name="Markowitz V."/>
            <person name="Cheng J.-F."/>
            <person name="Hugenholtz P."/>
            <person name="Woyke T."/>
            <person name="Wu D."/>
            <person name="Pukall R."/>
            <person name="Gehrich-Schroeter G."/>
            <person name="Schneider S."/>
            <person name="Klenk H.-P."/>
            <person name="Eisen J.A."/>
        </authorList>
    </citation>
    <scope>NUCLEOTIDE SEQUENCE [LARGE SCALE GENOMIC DNA]</scope>
    <source>
        <strain evidence="12">ATCC 700253 / DSM 10332 / NAL</strain>
    </source>
</reference>
<dbReference type="InterPro" id="IPR002941">
    <property type="entry name" value="DNA_methylase_N4/N6"/>
</dbReference>
<comment type="similarity">
    <text evidence="1">Belongs to the N(4)/N(6)-methyltransferase family. N(4) subfamily.</text>
</comment>
<dbReference type="InterPro" id="IPR001091">
    <property type="entry name" value="RM_Methyltransferase"/>
</dbReference>
<evidence type="ECO:0000256" key="9">
    <source>
        <dbReference type="SAM" id="MobiDB-lite"/>
    </source>
</evidence>
<dbReference type="EC" id="2.1.1.-" evidence="8"/>
<feature type="domain" description="DNA methylase N-4/N-6" evidence="10">
    <location>
        <begin position="28"/>
        <end position="333"/>
    </location>
</feature>
<evidence type="ECO:0000256" key="6">
    <source>
        <dbReference type="ARBA" id="ARBA00023125"/>
    </source>
</evidence>
<dbReference type="PANTHER" id="PTHR13370">
    <property type="entry name" value="RNA METHYLASE-RELATED"/>
    <property type="match status" value="1"/>
</dbReference>
<evidence type="ECO:0000256" key="4">
    <source>
        <dbReference type="ARBA" id="ARBA00022691"/>
    </source>
</evidence>
<dbReference type="Proteomes" id="UP000005439">
    <property type="component" value="Chromosome"/>
</dbReference>
<keyword evidence="5" id="KW-0680">Restriction system</keyword>
<dbReference type="CDD" id="cd02440">
    <property type="entry name" value="AdoMet_MTases"/>
    <property type="match status" value="1"/>
</dbReference>
<dbReference type="GO" id="GO:0003677">
    <property type="term" value="F:DNA binding"/>
    <property type="evidence" value="ECO:0007669"/>
    <property type="project" value="UniProtKB-KW"/>
</dbReference>
<dbReference type="REBASE" id="45578">
    <property type="entry name" value="M.Sac10332ORF1139P"/>
</dbReference>
<evidence type="ECO:0000256" key="2">
    <source>
        <dbReference type="ARBA" id="ARBA00022603"/>
    </source>
</evidence>
<proteinExistence type="inferred from homology"/>
<protein>
    <recommendedName>
        <fullName evidence="8">Methyltransferase</fullName>
        <ecNumber evidence="8">2.1.1.-</ecNumber>
    </recommendedName>
</protein>
<evidence type="ECO:0000259" key="10">
    <source>
        <dbReference type="Pfam" id="PF01555"/>
    </source>
</evidence>
<dbReference type="InterPro" id="IPR029063">
    <property type="entry name" value="SAM-dependent_MTases_sf"/>
</dbReference>
<keyword evidence="12" id="KW-1185">Reference proteome</keyword>
<evidence type="ECO:0000256" key="7">
    <source>
        <dbReference type="ARBA" id="ARBA00049120"/>
    </source>
</evidence>